<keyword evidence="1 3" id="KW-0436">Ligase</keyword>
<dbReference type="RefSeq" id="WP_149123138.1">
    <property type="nucleotide sequence ID" value="NZ_VTFL01000005.1"/>
</dbReference>
<evidence type="ECO:0000256" key="1">
    <source>
        <dbReference type="ARBA" id="ARBA00022598"/>
    </source>
</evidence>
<dbReference type="PROSITE" id="PS51733">
    <property type="entry name" value="BPL_LPL_CATALYTIC"/>
    <property type="match status" value="1"/>
</dbReference>
<dbReference type="EMBL" id="DTDV01000005">
    <property type="protein sequence ID" value="HGK23063.1"/>
    <property type="molecule type" value="Genomic_DNA"/>
</dbReference>
<dbReference type="GO" id="GO:0004077">
    <property type="term" value="F:biotin--[biotin carboxyl-carrier protein] ligase activity"/>
    <property type="evidence" value="ECO:0007669"/>
    <property type="project" value="UniProtKB-EC"/>
</dbReference>
<evidence type="ECO:0000313" key="3">
    <source>
        <dbReference type="EMBL" id="HGK23063.1"/>
    </source>
</evidence>
<gene>
    <name evidence="3" type="ORF">ENU78_01205</name>
</gene>
<dbReference type="Gene3D" id="3.30.930.10">
    <property type="entry name" value="Bira Bifunctional Protein, Domain 2"/>
    <property type="match status" value="1"/>
</dbReference>
<organism evidence="3">
    <name type="scientific">Dictyoglomus thermophilum</name>
    <dbReference type="NCBI Taxonomy" id="14"/>
    <lineage>
        <taxon>Bacteria</taxon>
        <taxon>Pseudomonadati</taxon>
        <taxon>Dictyoglomota</taxon>
        <taxon>Dictyoglomia</taxon>
        <taxon>Dictyoglomales</taxon>
        <taxon>Dictyoglomaceae</taxon>
        <taxon>Dictyoglomus</taxon>
    </lineage>
</organism>
<dbReference type="Pfam" id="PF03099">
    <property type="entry name" value="BPL_LplA_LipB"/>
    <property type="match status" value="1"/>
</dbReference>
<comment type="caution">
    <text evidence="3">The sequence shown here is derived from an EMBL/GenBank/DDBJ whole genome shotgun (WGS) entry which is preliminary data.</text>
</comment>
<dbReference type="EC" id="6.3.4.15" evidence="3"/>
<dbReference type="InterPro" id="IPR004143">
    <property type="entry name" value="BPL_LPL_catalytic"/>
</dbReference>
<protein>
    <submittedName>
        <fullName evidence="3">Biotin--[acetyl-CoA-carboxylase] ligase</fullName>
        <ecNumber evidence="3">6.3.4.15</ecNumber>
    </submittedName>
</protein>
<dbReference type="AlphaFoldDB" id="A0A7C3PS94"/>
<dbReference type="InterPro" id="IPR045864">
    <property type="entry name" value="aa-tRNA-synth_II/BPL/LPL"/>
</dbReference>
<accession>A0A7C3PS94</accession>
<proteinExistence type="predicted"/>
<sequence length="242" mass="27764">MRLIFYFDKISSTMDIAHILANKGYPHGTVIVAEEQTQGRGRFKRKWHSPKGGLWFSIIFRPGNLKTIKAGFLGIIIGFSVLKTLESFLKDIKLNFKWPNDIEYEGKKVAGILLESVYEKELEYIIAGIGINLQVDPEEIKDLKAFSLKNYITIPDKNILLLEILKELEKNLDNFPNNWKAIFEFYKNKFPYIGKEAIIKNKNSKAKVIDITEDGGIVLSINKKIERYEWGGVSLEFEGISN</sequence>
<dbReference type="NCBIfam" id="TIGR00121">
    <property type="entry name" value="birA_ligase"/>
    <property type="match status" value="1"/>
</dbReference>
<feature type="domain" description="BPL/LPL catalytic" evidence="2">
    <location>
        <begin position="1"/>
        <end position="176"/>
    </location>
</feature>
<reference evidence="3" key="1">
    <citation type="journal article" date="2020" name="mSystems">
        <title>Genome- and Community-Level Interaction Insights into Carbon Utilization and Element Cycling Functions of Hydrothermarchaeota in Hydrothermal Sediment.</title>
        <authorList>
            <person name="Zhou Z."/>
            <person name="Liu Y."/>
            <person name="Xu W."/>
            <person name="Pan J."/>
            <person name="Luo Z.H."/>
            <person name="Li M."/>
        </authorList>
    </citation>
    <scope>NUCLEOTIDE SEQUENCE [LARGE SCALE GENOMIC DNA]</scope>
    <source>
        <strain evidence="3">SpSt-70</strain>
    </source>
</reference>
<dbReference type="SUPFAM" id="SSF55681">
    <property type="entry name" value="Class II aaRS and biotin synthetases"/>
    <property type="match status" value="1"/>
</dbReference>
<dbReference type="PANTHER" id="PTHR12835:SF5">
    <property type="entry name" value="BIOTIN--PROTEIN LIGASE"/>
    <property type="match status" value="1"/>
</dbReference>
<dbReference type="PANTHER" id="PTHR12835">
    <property type="entry name" value="BIOTIN PROTEIN LIGASE"/>
    <property type="match status" value="1"/>
</dbReference>
<dbReference type="CDD" id="cd16442">
    <property type="entry name" value="BPL"/>
    <property type="match status" value="1"/>
</dbReference>
<dbReference type="InterPro" id="IPR004408">
    <property type="entry name" value="Biotin_CoA_COase_ligase"/>
</dbReference>
<evidence type="ECO:0000259" key="2">
    <source>
        <dbReference type="PROSITE" id="PS51733"/>
    </source>
</evidence>
<name>A0A7C3PS94_DICTH</name>
<dbReference type="GO" id="GO:0005737">
    <property type="term" value="C:cytoplasm"/>
    <property type="evidence" value="ECO:0007669"/>
    <property type="project" value="TreeGrafter"/>
</dbReference>